<dbReference type="RefSeq" id="WP_344900070.1">
    <property type="nucleotide sequence ID" value="NZ_BAABAS010000015.1"/>
</dbReference>
<evidence type="ECO:0000313" key="1">
    <source>
        <dbReference type="EMBL" id="GAA4236641.1"/>
    </source>
</evidence>
<organism evidence="1 2">
    <name type="scientific">Actinomadura meridiana</name>
    <dbReference type="NCBI Taxonomy" id="559626"/>
    <lineage>
        <taxon>Bacteria</taxon>
        <taxon>Bacillati</taxon>
        <taxon>Actinomycetota</taxon>
        <taxon>Actinomycetes</taxon>
        <taxon>Streptosporangiales</taxon>
        <taxon>Thermomonosporaceae</taxon>
        <taxon>Actinomadura</taxon>
    </lineage>
</organism>
<keyword evidence="2" id="KW-1185">Reference proteome</keyword>
<sequence>MPNESGGDTGMDDADDADAAAVRGVLADTGARDEVERMIQTRYAKAEAALRDAPFAPAGAAALARLASRALVRDS</sequence>
<gene>
    <name evidence="1" type="ORF">GCM10022254_46800</name>
</gene>
<dbReference type="InterPro" id="IPR008949">
    <property type="entry name" value="Isoprenoid_synthase_dom_sf"/>
</dbReference>
<reference evidence="2" key="1">
    <citation type="journal article" date="2019" name="Int. J. Syst. Evol. Microbiol.">
        <title>The Global Catalogue of Microorganisms (GCM) 10K type strain sequencing project: providing services to taxonomists for standard genome sequencing and annotation.</title>
        <authorList>
            <consortium name="The Broad Institute Genomics Platform"/>
            <consortium name="The Broad Institute Genome Sequencing Center for Infectious Disease"/>
            <person name="Wu L."/>
            <person name="Ma J."/>
        </authorList>
    </citation>
    <scope>NUCLEOTIDE SEQUENCE [LARGE SCALE GENOMIC DNA]</scope>
    <source>
        <strain evidence="2">JCM 17440</strain>
    </source>
</reference>
<proteinExistence type="predicted"/>
<protein>
    <submittedName>
        <fullName evidence="1">Uncharacterized protein</fullName>
    </submittedName>
</protein>
<dbReference type="Proteomes" id="UP001501710">
    <property type="component" value="Unassembled WGS sequence"/>
</dbReference>
<accession>A0ABP8CAK9</accession>
<name>A0ABP8CAK9_9ACTN</name>
<evidence type="ECO:0000313" key="2">
    <source>
        <dbReference type="Proteomes" id="UP001501710"/>
    </source>
</evidence>
<dbReference type="EMBL" id="BAABAS010000015">
    <property type="protein sequence ID" value="GAA4236641.1"/>
    <property type="molecule type" value="Genomic_DNA"/>
</dbReference>
<comment type="caution">
    <text evidence="1">The sequence shown here is derived from an EMBL/GenBank/DDBJ whole genome shotgun (WGS) entry which is preliminary data.</text>
</comment>
<dbReference type="Gene3D" id="1.10.600.10">
    <property type="entry name" value="Farnesyl Diphosphate Synthase"/>
    <property type="match status" value="1"/>
</dbReference>